<reference evidence="1" key="1">
    <citation type="submission" date="2021-06" db="EMBL/GenBank/DDBJ databases">
        <authorList>
            <person name="Kallberg Y."/>
            <person name="Tangrot J."/>
            <person name="Rosling A."/>
        </authorList>
    </citation>
    <scope>NUCLEOTIDE SEQUENCE</scope>
    <source>
        <strain evidence="1">IL203A</strain>
    </source>
</reference>
<name>A0ACA9KPW6_9GLOM</name>
<sequence length="101" mass="11347">MTRSYMNLWDDALNFTDNDNMKGRDKPVESNNNPQINDTLLNSSKQPMNSTHLLQTTMNPLARQQGSQLKTVSRAFETNNIVGTKRLAVVGAYLSGLAVFW</sequence>
<gene>
    <name evidence="1" type="ORF">DHETER_LOCUS2303</name>
</gene>
<dbReference type="EMBL" id="CAJVPU010001631">
    <property type="protein sequence ID" value="CAG8485089.1"/>
    <property type="molecule type" value="Genomic_DNA"/>
</dbReference>
<dbReference type="Proteomes" id="UP000789702">
    <property type="component" value="Unassembled WGS sequence"/>
</dbReference>
<comment type="caution">
    <text evidence="1">The sequence shown here is derived from an EMBL/GenBank/DDBJ whole genome shotgun (WGS) entry which is preliminary data.</text>
</comment>
<organism evidence="1 2">
    <name type="scientific">Dentiscutata heterogama</name>
    <dbReference type="NCBI Taxonomy" id="1316150"/>
    <lineage>
        <taxon>Eukaryota</taxon>
        <taxon>Fungi</taxon>
        <taxon>Fungi incertae sedis</taxon>
        <taxon>Mucoromycota</taxon>
        <taxon>Glomeromycotina</taxon>
        <taxon>Glomeromycetes</taxon>
        <taxon>Diversisporales</taxon>
        <taxon>Gigasporaceae</taxon>
        <taxon>Dentiscutata</taxon>
    </lineage>
</organism>
<keyword evidence="2" id="KW-1185">Reference proteome</keyword>
<proteinExistence type="predicted"/>
<accession>A0ACA9KPW6</accession>
<evidence type="ECO:0000313" key="1">
    <source>
        <dbReference type="EMBL" id="CAG8485089.1"/>
    </source>
</evidence>
<evidence type="ECO:0000313" key="2">
    <source>
        <dbReference type="Proteomes" id="UP000789702"/>
    </source>
</evidence>
<protein>
    <submittedName>
        <fullName evidence="1">1654_t:CDS:1</fullName>
    </submittedName>
</protein>